<evidence type="ECO:0000256" key="2">
    <source>
        <dbReference type="ARBA" id="ARBA00022741"/>
    </source>
</evidence>
<dbReference type="SMART" id="SM00382">
    <property type="entry name" value="AAA"/>
    <property type="match status" value="1"/>
</dbReference>
<keyword evidence="1" id="KW-0813">Transport</keyword>
<dbReference type="PROSITE" id="PS50893">
    <property type="entry name" value="ABC_TRANSPORTER_2"/>
    <property type="match status" value="1"/>
</dbReference>
<reference evidence="5" key="1">
    <citation type="submission" date="2021-04" db="EMBL/GenBank/DDBJ databases">
        <title>Oceanospirillales bacteria with DddD are important DMSP degraders in coastal seawater.</title>
        <authorList>
            <person name="Liu J."/>
        </authorList>
    </citation>
    <scope>NUCLEOTIDE SEQUENCE</scope>
    <source>
        <strain evidence="5">GY6</strain>
    </source>
</reference>
<keyword evidence="6" id="KW-1185">Reference proteome</keyword>
<dbReference type="GO" id="GO:0005524">
    <property type="term" value="F:ATP binding"/>
    <property type="evidence" value="ECO:0007669"/>
    <property type="project" value="UniProtKB-KW"/>
</dbReference>
<name>A0ABY5GXB3_9GAMM</name>
<dbReference type="Proteomes" id="UP001059950">
    <property type="component" value="Chromosome"/>
</dbReference>
<evidence type="ECO:0000259" key="4">
    <source>
        <dbReference type="PROSITE" id="PS50893"/>
    </source>
</evidence>
<dbReference type="Gene3D" id="3.40.50.300">
    <property type="entry name" value="P-loop containing nucleotide triphosphate hydrolases"/>
    <property type="match status" value="1"/>
</dbReference>
<dbReference type="PANTHER" id="PTHR45772">
    <property type="entry name" value="CONSERVED COMPONENT OF ABC TRANSPORTER FOR NATURAL AMINO ACIDS-RELATED"/>
    <property type="match status" value="1"/>
</dbReference>
<sequence>MMILEMGDIRKAYGKNVVIPGLSLTVNEGEFVGVIGPNGAGKSTLFGVISGEHVADSGSIQMAGEDISGLDAAARCHRGIARTFQIPQPFLGLSVYENTLVSATFGAGLHGDEARESARAALLKTGLLKLANNGADSLTLLQRKRLELARAIATQPRLLLLDEVAGGLTDAEVGELLELIVSINQSGVTVLWIEHLVHALVSVAERLVVLAEGRIVADGIPKEVLDVPAVRETYLGSDLEDEEADAVVAQAGGDDVRG</sequence>
<keyword evidence="3 5" id="KW-0067">ATP-binding</keyword>
<protein>
    <submittedName>
        <fullName evidence="5">ATP-binding cassette domain-containing protein</fullName>
    </submittedName>
</protein>
<gene>
    <name evidence="5" type="ORF">KDX31_03445</name>
</gene>
<dbReference type="InterPro" id="IPR051120">
    <property type="entry name" value="ABC_AA/LPS_Transport"/>
</dbReference>
<dbReference type="PANTHER" id="PTHR45772:SF7">
    <property type="entry name" value="AMINO ACID ABC TRANSPORTER ATP-BINDING PROTEIN"/>
    <property type="match status" value="1"/>
</dbReference>
<evidence type="ECO:0000256" key="1">
    <source>
        <dbReference type="ARBA" id="ARBA00022448"/>
    </source>
</evidence>
<evidence type="ECO:0000256" key="3">
    <source>
        <dbReference type="ARBA" id="ARBA00022840"/>
    </source>
</evidence>
<dbReference type="EMBL" id="CP073344">
    <property type="protein sequence ID" value="UTW04083.1"/>
    <property type="molecule type" value="Genomic_DNA"/>
</dbReference>
<dbReference type="SUPFAM" id="SSF52540">
    <property type="entry name" value="P-loop containing nucleoside triphosphate hydrolases"/>
    <property type="match status" value="1"/>
</dbReference>
<accession>A0ABY5GXB3</accession>
<organism evidence="5 6">
    <name type="scientific">Amphritea atlantica</name>
    <dbReference type="NCBI Taxonomy" id="355243"/>
    <lineage>
        <taxon>Bacteria</taxon>
        <taxon>Pseudomonadati</taxon>
        <taxon>Pseudomonadota</taxon>
        <taxon>Gammaproteobacteria</taxon>
        <taxon>Oceanospirillales</taxon>
        <taxon>Oceanospirillaceae</taxon>
        <taxon>Amphritea</taxon>
    </lineage>
</organism>
<feature type="domain" description="ABC transporter" evidence="4">
    <location>
        <begin position="4"/>
        <end position="237"/>
    </location>
</feature>
<dbReference type="InterPro" id="IPR027417">
    <property type="entry name" value="P-loop_NTPase"/>
</dbReference>
<keyword evidence="2" id="KW-0547">Nucleotide-binding</keyword>
<evidence type="ECO:0000313" key="5">
    <source>
        <dbReference type="EMBL" id="UTW04083.1"/>
    </source>
</evidence>
<dbReference type="InterPro" id="IPR003593">
    <property type="entry name" value="AAA+_ATPase"/>
</dbReference>
<dbReference type="Pfam" id="PF00005">
    <property type="entry name" value="ABC_tran"/>
    <property type="match status" value="1"/>
</dbReference>
<proteinExistence type="predicted"/>
<dbReference type="InterPro" id="IPR003439">
    <property type="entry name" value="ABC_transporter-like_ATP-bd"/>
</dbReference>
<evidence type="ECO:0000313" key="6">
    <source>
        <dbReference type="Proteomes" id="UP001059950"/>
    </source>
</evidence>